<name>A0ABM1XYW0_AEDAL</name>
<feature type="chain" id="PRO_5047354711" description="Secreted protein" evidence="1">
    <location>
        <begin position="33"/>
        <end position="238"/>
    </location>
</feature>
<dbReference type="GeneID" id="134287005"/>
<reference evidence="3" key="1">
    <citation type="journal article" date="2015" name="Proc. Natl. Acad. Sci. U.S.A.">
        <title>Genome sequence of the Asian Tiger mosquito, Aedes albopictus, reveals insights into its biology, genetics, and evolution.</title>
        <authorList>
            <person name="Chen X.G."/>
            <person name="Jiang X."/>
            <person name="Gu J."/>
            <person name="Xu M."/>
            <person name="Wu Y."/>
            <person name="Deng Y."/>
            <person name="Zhang C."/>
            <person name="Bonizzoni M."/>
            <person name="Dermauw W."/>
            <person name="Vontas J."/>
            <person name="Armbruster P."/>
            <person name="Huang X."/>
            <person name="Yang Y."/>
            <person name="Zhang H."/>
            <person name="He W."/>
            <person name="Peng H."/>
            <person name="Liu Y."/>
            <person name="Wu K."/>
            <person name="Chen J."/>
            <person name="Lirakis M."/>
            <person name="Topalis P."/>
            <person name="Van Leeuwen T."/>
            <person name="Hall A.B."/>
            <person name="Jiang X."/>
            <person name="Thorpe C."/>
            <person name="Mueller R.L."/>
            <person name="Sun C."/>
            <person name="Waterhouse R.M."/>
            <person name="Yan G."/>
            <person name="Tu Z.J."/>
            <person name="Fang X."/>
            <person name="James A.A."/>
        </authorList>
    </citation>
    <scope>NUCLEOTIDE SEQUENCE [LARGE SCALE GENOMIC DNA]</scope>
    <source>
        <strain evidence="3">Foshan</strain>
    </source>
</reference>
<evidence type="ECO:0008006" key="4">
    <source>
        <dbReference type="Google" id="ProtNLM"/>
    </source>
</evidence>
<dbReference type="Proteomes" id="UP000069940">
    <property type="component" value="Unassembled WGS sequence"/>
</dbReference>
<dbReference type="EnsemblMetazoa" id="AALFPA23_004099.R4900">
    <property type="protein sequence ID" value="AALFPA23_004099.P4900"/>
    <property type="gene ID" value="AALFPA23_004099"/>
</dbReference>
<evidence type="ECO:0000256" key="1">
    <source>
        <dbReference type="SAM" id="SignalP"/>
    </source>
</evidence>
<organism evidence="2 3">
    <name type="scientific">Aedes albopictus</name>
    <name type="common">Asian tiger mosquito</name>
    <name type="synonym">Stegomyia albopicta</name>
    <dbReference type="NCBI Taxonomy" id="7160"/>
    <lineage>
        <taxon>Eukaryota</taxon>
        <taxon>Metazoa</taxon>
        <taxon>Ecdysozoa</taxon>
        <taxon>Arthropoda</taxon>
        <taxon>Hexapoda</taxon>
        <taxon>Insecta</taxon>
        <taxon>Pterygota</taxon>
        <taxon>Neoptera</taxon>
        <taxon>Endopterygota</taxon>
        <taxon>Diptera</taxon>
        <taxon>Nematocera</taxon>
        <taxon>Culicoidea</taxon>
        <taxon>Culicidae</taxon>
        <taxon>Culicinae</taxon>
        <taxon>Aedini</taxon>
        <taxon>Aedes</taxon>
        <taxon>Stegomyia</taxon>
    </lineage>
</organism>
<keyword evidence="3" id="KW-1185">Reference proteome</keyword>
<feature type="signal peptide" evidence="1">
    <location>
        <begin position="1"/>
        <end position="32"/>
    </location>
</feature>
<evidence type="ECO:0000313" key="2">
    <source>
        <dbReference type="EnsemblMetazoa" id="AALFPA23_004099.P4900"/>
    </source>
</evidence>
<evidence type="ECO:0000313" key="3">
    <source>
        <dbReference type="Proteomes" id="UP000069940"/>
    </source>
</evidence>
<dbReference type="RefSeq" id="XP_062704701.1">
    <property type="nucleotide sequence ID" value="XM_062848717.1"/>
</dbReference>
<reference evidence="2" key="2">
    <citation type="submission" date="2025-05" db="UniProtKB">
        <authorList>
            <consortium name="EnsemblMetazoa"/>
        </authorList>
    </citation>
    <scope>IDENTIFICATION</scope>
    <source>
        <strain evidence="2">Foshan</strain>
    </source>
</reference>
<sequence length="238" mass="26402">MVHKPAYSIPRQFKMKLLQVVLVLLFVAFITAKVPPKRQSSLNVLAQVQSVIPSKRSRSSEQSATDVLNSFYRSVLTVQIEAVQKVLDTEAELSAFGETVDYWCWENNVSLLEGTIRWVGVGYSNCLAKMDTSVAEILSEVYSRSHDEEVDLSKYSVFGLFRKKNVISNPDAIQKAIASINFGITKVIPELNGVLPGFEAKLNEKLTNYSGCLTQKFSSAKVTLDSMLSSAKVCAESY</sequence>
<accession>A0ABM1XYW0</accession>
<keyword evidence="1" id="KW-0732">Signal</keyword>
<proteinExistence type="predicted"/>
<protein>
    <recommendedName>
        <fullName evidence="4">Secreted protein</fullName>
    </recommendedName>
</protein>